<dbReference type="Gene3D" id="3.90.830.10">
    <property type="entry name" value="Syntaxin Binding Protein 1, Chain A, domain 2"/>
    <property type="match status" value="1"/>
</dbReference>
<feature type="region of interest" description="Disordered" evidence="2">
    <location>
        <begin position="813"/>
        <end position="833"/>
    </location>
</feature>
<dbReference type="Pfam" id="PF00995">
    <property type="entry name" value="Sec1"/>
    <property type="match status" value="1"/>
</dbReference>
<proteinExistence type="inferred from homology"/>
<feature type="compositionally biased region" description="Polar residues" evidence="2">
    <location>
        <begin position="1063"/>
        <end position="1075"/>
    </location>
</feature>
<feature type="compositionally biased region" description="Polar residues" evidence="2">
    <location>
        <begin position="1103"/>
        <end position="1114"/>
    </location>
</feature>
<feature type="region of interest" description="Disordered" evidence="2">
    <location>
        <begin position="1102"/>
        <end position="1213"/>
    </location>
</feature>
<feature type="compositionally biased region" description="Low complexity" evidence="2">
    <location>
        <begin position="673"/>
        <end position="693"/>
    </location>
</feature>
<dbReference type="Gene3D" id="1.25.40.60">
    <property type="match status" value="1"/>
</dbReference>
<dbReference type="InterPro" id="IPR001619">
    <property type="entry name" value="Sec1-like"/>
</dbReference>
<evidence type="ECO:0000256" key="1">
    <source>
        <dbReference type="ARBA" id="ARBA00009884"/>
    </source>
</evidence>
<dbReference type="InterPro" id="IPR043154">
    <property type="entry name" value="Sec-1-like_dom1"/>
</dbReference>
<feature type="region of interest" description="Disordered" evidence="2">
    <location>
        <begin position="748"/>
        <end position="796"/>
    </location>
</feature>
<reference evidence="3 4" key="1">
    <citation type="submission" date="2023-04" db="EMBL/GenBank/DDBJ databases">
        <title>Genome of Basidiobolus ranarum AG-B5.</title>
        <authorList>
            <person name="Stajich J.E."/>
            <person name="Carter-House D."/>
            <person name="Gryganskyi A."/>
        </authorList>
    </citation>
    <scope>NUCLEOTIDE SEQUENCE [LARGE SCALE GENOMIC DNA]</scope>
    <source>
        <strain evidence="3 4">AG-B5</strain>
    </source>
</reference>
<feature type="compositionally biased region" description="Polar residues" evidence="2">
    <location>
        <begin position="927"/>
        <end position="953"/>
    </location>
</feature>
<dbReference type="InterPro" id="IPR027482">
    <property type="entry name" value="Sec1-like_dom2"/>
</dbReference>
<keyword evidence="4" id="KW-1185">Reference proteome</keyword>
<feature type="compositionally biased region" description="Low complexity" evidence="2">
    <location>
        <begin position="1076"/>
        <end position="1087"/>
    </location>
</feature>
<feature type="compositionally biased region" description="Basic and acidic residues" evidence="2">
    <location>
        <begin position="1202"/>
        <end position="1213"/>
    </location>
</feature>
<feature type="region of interest" description="Disordered" evidence="2">
    <location>
        <begin position="656"/>
        <end position="729"/>
    </location>
</feature>
<comment type="similarity">
    <text evidence="1">Belongs to the STXBP/unc-18/SEC1 family.</text>
</comment>
<protein>
    <submittedName>
        <fullName evidence="3">Syntaxin binding protein 1</fullName>
    </submittedName>
</protein>
<feature type="compositionally biased region" description="Polar residues" evidence="2">
    <location>
        <begin position="763"/>
        <end position="787"/>
    </location>
</feature>
<comment type="caution">
    <text evidence="3">The sequence shown here is derived from an EMBL/GenBank/DDBJ whole genome shotgun (WGS) entry which is preliminary data.</text>
</comment>
<dbReference type="SUPFAM" id="SSF56815">
    <property type="entry name" value="Sec1/munc18-like (SM) proteins"/>
    <property type="match status" value="1"/>
</dbReference>
<gene>
    <name evidence="3" type="primary">sec1_5</name>
    <name evidence="3" type="ORF">K7432_004970</name>
</gene>
<dbReference type="Gene3D" id="3.40.50.1910">
    <property type="match status" value="1"/>
</dbReference>
<dbReference type="Proteomes" id="UP001479436">
    <property type="component" value="Unassembled WGS sequence"/>
</dbReference>
<accession>A0ABR2WXA1</accession>
<feature type="compositionally biased region" description="Polar residues" evidence="2">
    <location>
        <begin position="817"/>
        <end position="833"/>
    </location>
</feature>
<dbReference type="PANTHER" id="PTHR11679">
    <property type="entry name" value="VESICLE PROTEIN SORTING-ASSOCIATED"/>
    <property type="match status" value="1"/>
</dbReference>
<evidence type="ECO:0000313" key="3">
    <source>
        <dbReference type="EMBL" id="KAK9766155.1"/>
    </source>
</evidence>
<dbReference type="InterPro" id="IPR043127">
    <property type="entry name" value="Sec-1-like_dom3a"/>
</dbReference>
<dbReference type="InterPro" id="IPR036045">
    <property type="entry name" value="Sec1-like_sf"/>
</dbReference>
<feature type="region of interest" description="Disordered" evidence="2">
    <location>
        <begin position="852"/>
        <end position="1087"/>
    </location>
</feature>
<feature type="compositionally biased region" description="Pro residues" evidence="2">
    <location>
        <begin position="958"/>
        <end position="968"/>
    </location>
</feature>
<feature type="compositionally biased region" description="Polar residues" evidence="2">
    <location>
        <begin position="870"/>
        <end position="899"/>
    </location>
</feature>
<feature type="compositionally biased region" description="Polar residues" evidence="2">
    <location>
        <begin position="990"/>
        <end position="1010"/>
    </location>
</feature>
<organism evidence="3 4">
    <name type="scientific">Basidiobolus ranarum</name>
    <dbReference type="NCBI Taxonomy" id="34480"/>
    <lineage>
        <taxon>Eukaryota</taxon>
        <taxon>Fungi</taxon>
        <taxon>Fungi incertae sedis</taxon>
        <taxon>Zoopagomycota</taxon>
        <taxon>Entomophthoromycotina</taxon>
        <taxon>Basidiobolomycetes</taxon>
        <taxon>Basidiobolales</taxon>
        <taxon>Basidiobolaceae</taxon>
        <taxon>Basidiobolus</taxon>
    </lineage>
</organism>
<evidence type="ECO:0000313" key="4">
    <source>
        <dbReference type="Proteomes" id="UP001479436"/>
    </source>
</evidence>
<feature type="compositionally biased region" description="Pro residues" evidence="2">
    <location>
        <begin position="1158"/>
        <end position="1174"/>
    </location>
</feature>
<dbReference type="EMBL" id="JASJQH010000183">
    <property type="protein sequence ID" value="KAK9766155.1"/>
    <property type="molecule type" value="Genomic_DNA"/>
</dbReference>
<name>A0ABR2WXA1_9FUNG</name>
<evidence type="ECO:0000256" key="2">
    <source>
        <dbReference type="SAM" id="MobiDB-lite"/>
    </source>
</evidence>
<feature type="compositionally biased region" description="Low complexity" evidence="2">
    <location>
        <begin position="979"/>
        <end position="989"/>
    </location>
</feature>
<dbReference type="Gene3D" id="3.40.50.2060">
    <property type="match status" value="1"/>
</dbReference>
<sequence>MYEPTSNAFSIRRMLKKRFLDMVKSVPASKMGRILVVDEVASTYLDACVEQKDLFLTEVSLYEKLELPRNGYSGVEVIYLITPTWESIEKLVKDFTEGSELHSGPLYGGAYLFFTTELGDDLYQYLTQSPAASYIQNIVEYFVDFFVPESQVFTTKTPHNISELYSTTPNKNRHRALKDMAKKIVSLNVALGENPMIKYFKPDGELNTSEISFDLAELVQEEFDLLQRRKQYLQTIDPRQPRSTLIVLDRTVDLRAPLLHEITYQAVVHDLLSFPDDATYTYKYVDANGKELDKEGSLNEDDPIWVENRHISFDQCAQSLVAKITKLGNKKMVNNPEMSASAKLRQLRETLYSLPEYQDLKEKCSLHMSLSLECTELFTKLDIERLALLEQDLATGIRENGETSKHMIEEIVPILDDPSISPDNKLRILILYILSKDGLREETWQEINFHAQLDLNKKDNDAIRSLDRLGVKLNKSNKKGSMLSKKLKTFKEPTDFLMVARYVPMVKQIVENLVQNTLPPEIFPTMTTNHQGSGANGHVTHTFRHMAPKWTKRKKGSTLGECVTQKGRIIVFMIGGVTHSEMRSVYEISKELNREVIIGSTHVLPPWDFLDSLRALQTQVDQHDILPSIRSLSIDSTYSDQLTTRSSSGQAIQIPRSLAIPKSQSPALPTPVTPTSSESPPLIEPSIITPTSPQATFTKSEPVLPLSQTRSVSPKVESKPSDLPATDHQPIYNSIPIAASSPAVNLPAPKIVTSPPSDHANPPNETAPTPITSTANIAPMSRPSTVNKPIPPPKPDASKITATLANANIMLTREDPTSNSSLDIASSPQPSNNKVYEVASPKAVPLQVQIDRGHNSVPNGTPISPGAATSPASVISDIQSPLTRTDTALSTESTRTNVPTRRLYRPRPRSTLPDATTSGDNLPDSRMSPTNSTPTEPGNMINNLNPSRVSENIESYPSPSPSPPPLPVHPRINNQRAYSSSSSNSSRISTNQNQVLENRNQPAYNGSISTEYRPPLPQKPALYPSINSSSRKATPPPPQTSYNSNPFPPPQLTQSPPQLPNPIINNTNYTHNQAHVPQSQSQSQRSPVMRMPMPELHMPRAQTHFTPTNNYSNETSDRFPDPTLYMPNRSYSNTGNTPPIPPYNQGHPSVYSTHPTRAPLPRPPPPQMNPPQNPPYSQQTYRPHGRPLPATPGNNRQYQHLPQDDPIHQRYYR</sequence>